<dbReference type="PROSITE" id="PS00430">
    <property type="entry name" value="TONB_DEPENDENT_REC_1"/>
    <property type="match status" value="1"/>
</dbReference>
<accession>A0AAX6DQJ4</accession>
<evidence type="ECO:0000313" key="3">
    <source>
        <dbReference type="EMBL" id="KAJ6794063.1"/>
    </source>
</evidence>
<dbReference type="PANTHER" id="PTHR10366:SF749">
    <property type="entry name" value="NAD DEPENDENT EPIMERASE_DEHYDRATASE FAMILY PROTEIN, EXPRESSED"/>
    <property type="match status" value="1"/>
</dbReference>
<dbReference type="Proteomes" id="UP001140949">
    <property type="component" value="Unassembled WGS sequence"/>
</dbReference>
<dbReference type="Pfam" id="PF05368">
    <property type="entry name" value="NmrA"/>
    <property type="match status" value="1"/>
</dbReference>
<dbReference type="EMBL" id="JANAVB010042615">
    <property type="protein sequence ID" value="KAJ6794063.1"/>
    <property type="molecule type" value="Genomic_DNA"/>
</dbReference>
<protein>
    <submittedName>
        <fullName evidence="3">Cinnamoyl-CoA reductase-like SNL6</fullName>
    </submittedName>
</protein>
<keyword evidence="4" id="KW-1185">Reference proteome</keyword>
<reference evidence="3" key="2">
    <citation type="submission" date="2023-04" db="EMBL/GenBank/DDBJ databases">
        <authorList>
            <person name="Bruccoleri R.E."/>
            <person name="Oakeley E.J."/>
            <person name="Faust A.-M."/>
            <person name="Dessus-Babus S."/>
            <person name="Altorfer M."/>
            <person name="Burckhardt D."/>
            <person name="Oertli M."/>
            <person name="Naumann U."/>
            <person name="Petersen F."/>
            <person name="Wong J."/>
        </authorList>
    </citation>
    <scope>NUCLEOTIDE SEQUENCE</scope>
    <source>
        <strain evidence="3">GSM-AAB239-AS_SAM_17_03QT</strain>
        <tissue evidence="3">Leaf</tissue>
    </source>
</reference>
<keyword evidence="1" id="KW-0560">Oxidoreductase</keyword>
<dbReference type="CDD" id="cd08958">
    <property type="entry name" value="FR_SDR_e"/>
    <property type="match status" value="1"/>
</dbReference>
<dbReference type="InterPro" id="IPR050425">
    <property type="entry name" value="NAD(P)_dehydrat-like"/>
</dbReference>
<proteinExistence type="predicted"/>
<reference evidence="3" key="1">
    <citation type="journal article" date="2023" name="GigaByte">
        <title>Genome assembly of the bearded iris, Iris pallida Lam.</title>
        <authorList>
            <person name="Bruccoleri R.E."/>
            <person name="Oakeley E.J."/>
            <person name="Faust A.M.E."/>
            <person name="Altorfer M."/>
            <person name="Dessus-Babus S."/>
            <person name="Burckhardt D."/>
            <person name="Oertli M."/>
            <person name="Naumann U."/>
            <person name="Petersen F."/>
            <person name="Wong J."/>
        </authorList>
    </citation>
    <scope>NUCLEOTIDE SEQUENCE</scope>
    <source>
        <strain evidence="3">GSM-AAB239-AS_SAM_17_03QT</strain>
    </source>
</reference>
<feature type="domain" description="NmrA-like" evidence="2">
    <location>
        <begin position="10"/>
        <end position="135"/>
    </location>
</feature>
<dbReference type="SUPFAM" id="SSF51735">
    <property type="entry name" value="NAD(P)-binding Rossmann-fold domains"/>
    <property type="match status" value="1"/>
</dbReference>
<gene>
    <name evidence="3" type="ORF">M6B38_234375</name>
</gene>
<dbReference type="AlphaFoldDB" id="A0AAX6DQJ4"/>
<dbReference type="GO" id="GO:0016616">
    <property type="term" value="F:oxidoreductase activity, acting on the CH-OH group of donors, NAD or NADP as acceptor"/>
    <property type="evidence" value="ECO:0007669"/>
    <property type="project" value="TreeGrafter"/>
</dbReference>
<sequence>MAPASSHPSAKTVCVMDASGRLGSALVERLLQLGYTVHASLFNHGAAGDTVVVDAANGSALETGKRLKVFRSDPLDYHSIVDALKGCSGLFYNFEAPNYDEFIVEMEVRTAHNVLEACAQTDTMERVVFTSSITAVVWKEDRKSADGFDERDWSDPNFCRKFKLWHALAKTLSEKTAWALAMDRDVDMVSINAGLLTGPGVSASTPYLKGTPEMYEDGVLVTVDIEFLVDAHVCVYESASAFGRYLCFNHAICRPEDAVKFSQMLNPSAPCPPPGDDLRVIQQRIHNKKLNKAMLECRSGMYVEE</sequence>
<dbReference type="InterPro" id="IPR036291">
    <property type="entry name" value="NAD(P)-bd_dom_sf"/>
</dbReference>
<dbReference type="Gene3D" id="3.40.50.720">
    <property type="entry name" value="NAD(P)-binding Rossmann-like Domain"/>
    <property type="match status" value="1"/>
</dbReference>
<dbReference type="InterPro" id="IPR008030">
    <property type="entry name" value="NmrA-like"/>
</dbReference>
<evidence type="ECO:0000256" key="1">
    <source>
        <dbReference type="ARBA" id="ARBA00023002"/>
    </source>
</evidence>
<dbReference type="PANTHER" id="PTHR10366">
    <property type="entry name" value="NAD DEPENDENT EPIMERASE/DEHYDRATASE"/>
    <property type="match status" value="1"/>
</dbReference>
<dbReference type="InterPro" id="IPR010916">
    <property type="entry name" value="TonB_box_CS"/>
</dbReference>
<name>A0AAX6DQJ4_IRIPA</name>
<organism evidence="3 4">
    <name type="scientific">Iris pallida</name>
    <name type="common">Sweet iris</name>
    <dbReference type="NCBI Taxonomy" id="29817"/>
    <lineage>
        <taxon>Eukaryota</taxon>
        <taxon>Viridiplantae</taxon>
        <taxon>Streptophyta</taxon>
        <taxon>Embryophyta</taxon>
        <taxon>Tracheophyta</taxon>
        <taxon>Spermatophyta</taxon>
        <taxon>Magnoliopsida</taxon>
        <taxon>Liliopsida</taxon>
        <taxon>Asparagales</taxon>
        <taxon>Iridaceae</taxon>
        <taxon>Iridoideae</taxon>
        <taxon>Irideae</taxon>
        <taxon>Iris</taxon>
    </lineage>
</organism>
<comment type="caution">
    <text evidence="3">The sequence shown here is derived from an EMBL/GenBank/DDBJ whole genome shotgun (WGS) entry which is preliminary data.</text>
</comment>
<evidence type="ECO:0000259" key="2">
    <source>
        <dbReference type="Pfam" id="PF05368"/>
    </source>
</evidence>
<evidence type="ECO:0000313" key="4">
    <source>
        <dbReference type="Proteomes" id="UP001140949"/>
    </source>
</evidence>